<accession>A0A5M3Q465</accession>
<protein>
    <submittedName>
        <fullName evidence="2">Uncharacterized protein</fullName>
    </submittedName>
</protein>
<feature type="coiled-coil region" evidence="1">
    <location>
        <begin position="244"/>
        <end position="274"/>
    </location>
</feature>
<reference evidence="2 3" key="1">
    <citation type="journal article" date="2019" name="J. Gen. Appl. Microbiol.">
        <title>Aerobic degradation of cis-dichloroethene by the marine bacterium Marinobacter salsuginis strain 5N-3.</title>
        <authorList>
            <person name="Inoue Y."/>
            <person name="Fukunaga Y."/>
            <person name="Katsumata H."/>
            <person name="Ohji S."/>
            <person name="Hosoyama A."/>
            <person name="Mori K."/>
            <person name="Ando K."/>
        </authorList>
    </citation>
    <scope>NUCLEOTIDE SEQUENCE [LARGE SCALE GENOMIC DNA]</scope>
    <source>
        <strain evidence="2 3">NBRC 109114</strain>
    </source>
</reference>
<dbReference type="RefSeq" id="WP_153637414.1">
    <property type="nucleotide sequence ID" value="NZ_BGZI01000029.1"/>
</dbReference>
<dbReference type="Proteomes" id="UP000387223">
    <property type="component" value="Unassembled WGS sequence"/>
</dbReference>
<dbReference type="GO" id="GO:0006302">
    <property type="term" value="P:double-strand break repair"/>
    <property type="evidence" value="ECO:0007669"/>
    <property type="project" value="TreeGrafter"/>
</dbReference>
<organism evidence="2 3">
    <name type="scientific">Marinobacter salsuginis</name>
    <dbReference type="NCBI Taxonomy" id="418719"/>
    <lineage>
        <taxon>Bacteria</taxon>
        <taxon>Pseudomonadati</taxon>
        <taxon>Pseudomonadota</taxon>
        <taxon>Gammaproteobacteria</taxon>
        <taxon>Pseudomonadales</taxon>
        <taxon>Marinobacteraceae</taxon>
        <taxon>Marinobacter</taxon>
    </lineage>
</organism>
<dbReference type="InterPro" id="IPR027417">
    <property type="entry name" value="P-loop_NTPase"/>
</dbReference>
<dbReference type="Pfam" id="PF13555">
    <property type="entry name" value="AAA_29"/>
    <property type="match status" value="1"/>
</dbReference>
<keyword evidence="1" id="KW-0175">Coiled coil</keyword>
<evidence type="ECO:0000313" key="2">
    <source>
        <dbReference type="EMBL" id="GBO89897.1"/>
    </source>
</evidence>
<dbReference type="Gene3D" id="3.40.50.300">
    <property type="entry name" value="P-loop containing nucleotide triphosphate hydrolases"/>
    <property type="match status" value="1"/>
</dbReference>
<gene>
    <name evidence="2" type="ORF">MSSD14B_35650</name>
</gene>
<evidence type="ECO:0000313" key="3">
    <source>
        <dbReference type="Proteomes" id="UP000387223"/>
    </source>
</evidence>
<dbReference type="PANTHER" id="PTHR32182">
    <property type="entry name" value="DNA REPLICATION AND REPAIR PROTEIN RECF"/>
    <property type="match status" value="1"/>
</dbReference>
<dbReference type="GO" id="GO:0000731">
    <property type="term" value="P:DNA synthesis involved in DNA repair"/>
    <property type="evidence" value="ECO:0007669"/>
    <property type="project" value="TreeGrafter"/>
</dbReference>
<evidence type="ECO:0000256" key="1">
    <source>
        <dbReference type="SAM" id="Coils"/>
    </source>
</evidence>
<name>A0A5M3Q465_9GAMM</name>
<sequence>MKRLEKINLVQFFVCDAEEISIKGHAALLGANGTGKTALLDAIQIAMLGADRRYLAFNARKAFKASNRDLRSYCLGAFKPDGDEESGVIRRKRDTAHTYITLVFRDSHTAEPISIGVAMTASIQETTHRVKGLYVANGVALGLNDHTEIGANGDKQPLPWKDFEARLRTLSRNAGREQGLEITDQPEKHIRALLHALQPKGFSIDPHEYQKAFKKSLLLNQVENVSDFVRDFLVDQEKIDKDRAMAHIREFRRLQDIIEEVKEQIERLSGLERQYGVVQREHKRSATYAALQSTYEVESACERQSACDDRLEKRRSDLTSVKAKLGELDSLIEKTELQLQSIYEAKSGSAVAQQLESNRRVLGERQRALRYSLVDLQKSINGMKTALDGVISSSHIRCDRASVNRLIERLEAIDRREPSAQSLEELQSTKRAISEFVDQTDQELNRAVSEAREQARQATELYEAEAGSIANERRGGVKLQGGPGIAFAALQNAGIDARPICELIEVSKPEWRPAIESYLGRNRFALLVPAGEVDNAVRLIRAPGRRISGVKIVQPEHLDVKKWETVNESLVGNLVVGDDPVAVAFVRQLLGNIKQVDTEEELRRYPQALTQDGMLSKSGSTESLDLRGELVLGRTAGPVDEAYLQRRLDEAGRKKVEAVSALERLEIVLHNLKLVGGAENEDFGVLVERVAQHLTNISETEQAIELLDTSSIDTLNSEESRLKKVKEDTGKESGVLNQRLGQLTTEIQNLETSKNRAIEDEENARVAERELRATPDFDPLLADQLRQDLDEDQTGIERPYHLRIRACIEKAEHHQKRAQSRYLAAATEFAAYIDRYGVQLIEERSDWRKALAWIELSKAHLVEAQLQDFLAEAQAAQEVAEESFKRDVAFKLREGIERMQGNMKAINKILDACPPFSNNERYRFKYEVAKPYKELHQFIMNSASDGASEDLFSDNAELNSRILEFLSESHDKDVQAQKSPLDDFRLLFNFDLEILEDGKPFSRLSKRMGTGSNGEHLTPFYVIAAAALTHAYRIDSSNRGGGAALMLLDEAFGAMDDQNAVAAARFMDGLGLQMIMAAPSADNAKLSSFTDTIYELERFGPNLFFHKETITDQGHALLRSDMPSEHPELVQQRMLEYENEHNPG</sequence>
<dbReference type="SUPFAM" id="SSF52540">
    <property type="entry name" value="P-loop containing nucleoside triphosphate hydrolases"/>
    <property type="match status" value="1"/>
</dbReference>
<dbReference type="Pfam" id="PF13558">
    <property type="entry name" value="SbcC_Walker_B"/>
    <property type="match status" value="1"/>
</dbReference>
<dbReference type="AlphaFoldDB" id="A0A5M3Q465"/>
<feature type="coiled-coil region" evidence="1">
    <location>
        <begin position="740"/>
        <end position="770"/>
    </location>
</feature>
<dbReference type="EMBL" id="BGZI01000029">
    <property type="protein sequence ID" value="GBO89897.1"/>
    <property type="molecule type" value="Genomic_DNA"/>
</dbReference>
<dbReference type="PANTHER" id="PTHR32182:SF0">
    <property type="entry name" value="DNA REPLICATION AND REPAIR PROTEIN RECF"/>
    <property type="match status" value="1"/>
</dbReference>
<proteinExistence type="predicted"/>
<comment type="caution">
    <text evidence="2">The sequence shown here is derived from an EMBL/GenBank/DDBJ whole genome shotgun (WGS) entry which is preliminary data.</text>
</comment>